<protein>
    <submittedName>
        <fullName evidence="11">Arabinan endo-1,5-alpha-L-arabinosidase</fullName>
    </submittedName>
</protein>
<dbReference type="PANTHER" id="PTHR43301:SF3">
    <property type="entry name" value="ARABINAN ENDO-1,5-ALPHA-L-ARABINOSIDASE A-RELATED"/>
    <property type="match status" value="1"/>
</dbReference>
<feature type="compositionally biased region" description="Low complexity" evidence="9">
    <location>
        <begin position="1"/>
        <end position="19"/>
    </location>
</feature>
<feature type="active site" description="Proton acceptor" evidence="6">
    <location>
        <position position="88"/>
    </location>
</feature>
<evidence type="ECO:0000256" key="3">
    <source>
        <dbReference type="ARBA" id="ARBA00022801"/>
    </source>
</evidence>
<dbReference type="SUPFAM" id="SSF75005">
    <property type="entry name" value="Arabinanase/levansucrase/invertase"/>
    <property type="match status" value="1"/>
</dbReference>
<evidence type="ECO:0000256" key="8">
    <source>
        <dbReference type="PIRSR" id="PIRSR606710-2"/>
    </source>
</evidence>
<dbReference type="PIRSF" id="PIRSF026534">
    <property type="entry name" value="Endo_alpha-L-arabinosidase"/>
    <property type="match status" value="1"/>
</dbReference>
<keyword evidence="10" id="KW-1133">Transmembrane helix</keyword>
<keyword evidence="4 5" id="KW-0326">Glycosidase</keyword>
<dbReference type="InterPro" id="IPR006710">
    <property type="entry name" value="Glyco_hydro_43"/>
</dbReference>
<keyword evidence="3 5" id="KW-0378">Hydrolase</keyword>
<evidence type="ECO:0000256" key="5">
    <source>
        <dbReference type="PIRNR" id="PIRNR026534"/>
    </source>
</evidence>
<dbReference type="InterPro" id="IPR016840">
    <property type="entry name" value="Glyco_hydro_43_endo_a_Ara-ase"/>
</dbReference>
<sequence>MPVTPARPAATFPATAATTKGRTPSAEGDPVPFPPPTRARRATRATRVTRTALATLLGLACALLLWQPTASAAYPPPGLVTGDIGIHDPSMVRTDQGYVVYGSNDLLEARISTDRTAFSDAGSAFTAPEDWWGEISPDRNPWAPDVSYHDGRYYLYYAVSNFGQNTSAIGLATSATGLPGSWDDQGMVHRTGSGDDYNAIDPSLMVDDDGRWWLAFGSWWTGIKLIEIDPATGKQFPDAPAPQGLASADGGIEGPALVKRDGYYYLFNSYGTCCAGTDSTYRVRVGRASSPTGPYLDADGVDLRDGGGTFVLESHDRWIGPGGQSVLNDSDGDLLVYHYYDGQENGAPKLGVNLLDWSSGWPVAY</sequence>
<dbReference type="EMBL" id="VDGT01000002">
    <property type="protein sequence ID" value="TNM33352.1"/>
    <property type="molecule type" value="Genomic_DNA"/>
</dbReference>
<dbReference type="PANTHER" id="PTHR43301">
    <property type="entry name" value="ARABINAN ENDO-1,5-ALPHA-L-ARABINOSIDASE"/>
    <property type="match status" value="1"/>
</dbReference>
<organism evidence="11 12">
    <name type="scientific">Streptomyces sedi</name>
    <dbReference type="NCBI Taxonomy" id="555059"/>
    <lineage>
        <taxon>Bacteria</taxon>
        <taxon>Bacillati</taxon>
        <taxon>Actinomycetota</taxon>
        <taxon>Actinomycetes</taxon>
        <taxon>Kitasatosporales</taxon>
        <taxon>Streptomycetaceae</taxon>
        <taxon>Streptomyces</taxon>
    </lineage>
</organism>
<dbReference type="InterPro" id="IPR050727">
    <property type="entry name" value="GH43_arabinanases"/>
</dbReference>
<feature type="transmembrane region" description="Helical" evidence="10">
    <location>
        <begin position="48"/>
        <end position="66"/>
    </location>
</feature>
<feature type="region of interest" description="Disordered" evidence="9">
    <location>
        <begin position="1"/>
        <end position="46"/>
    </location>
</feature>
<evidence type="ECO:0000256" key="7">
    <source>
        <dbReference type="PIRSR" id="PIRSR026534-2"/>
    </source>
</evidence>
<evidence type="ECO:0000313" key="12">
    <source>
        <dbReference type="Proteomes" id="UP000311713"/>
    </source>
</evidence>
<evidence type="ECO:0000256" key="4">
    <source>
        <dbReference type="ARBA" id="ARBA00023295"/>
    </source>
</evidence>
<keyword evidence="12" id="KW-1185">Reference proteome</keyword>
<evidence type="ECO:0000256" key="9">
    <source>
        <dbReference type="SAM" id="MobiDB-lite"/>
    </source>
</evidence>
<name>A0A5C4VC26_9ACTN</name>
<feature type="binding site" evidence="7">
    <location>
        <position position="88"/>
    </location>
    <ligand>
        <name>substrate</name>
    </ligand>
</feature>
<comment type="caution">
    <text evidence="11">The sequence shown here is derived from an EMBL/GenBank/DDBJ whole genome shotgun (WGS) entry which is preliminary data.</text>
</comment>
<accession>A0A5C4VC26</accession>
<keyword evidence="10" id="KW-0472">Membrane</keyword>
<dbReference type="Pfam" id="PF04616">
    <property type="entry name" value="Glyco_hydro_43"/>
    <property type="match status" value="1"/>
</dbReference>
<feature type="site" description="Important for catalytic activity, responsible for pKa modulation of the active site Glu and correct orientation of both the proton donor and substrate" evidence="8">
    <location>
        <position position="201"/>
    </location>
</feature>
<dbReference type="InterPro" id="IPR023296">
    <property type="entry name" value="Glyco_hydro_beta-prop_sf"/>
</dbReference>
<feature type="binding site" evidence="7">
    <location>
        <position position="163"/>
    </location>
    <ligand>
        <name>substrate</name>
    </ligand>
</feature>
<comment type="similarity">
    <text evidence="2 5">Belongs to the glycosyl hydrolase 43 family.</text>
</comment>
<dbReference type="AlphaFoldDB" id="A0A5C4VC26"/>
<comment type="pathway">
    <text evidence="1 5">Glycan metabolism; L-arabinan degradation.</text>
</comment>
<gene>
    <name evidence="11" type="ORF">FH715_03025</name>
</gene>
<evidence type="ECO:0000256" key="2">
    <source>
        <dbReference type="ARBA" id="ARBA00009865"/>
    </source>
</evidence>
<evidence type="ECO:0000256" key="6">
    <source>
        <dbReference type="PIRSR" id="PIRSR026534-1"/>
    </source>
</evidence>
<evidence type="ECO:0000256" key="10">
    <source>
        <dbReference type="SAM" id="Phobius"/>
    </source>
</evidence>
<dbReference type="GO" id="GO:0046558">
    <property type="term" value="F:arabinan endo-1,5-alpha-L-arabinosidase activity"/>
    <property type="evidence" value="ECO:0007669"/>
    <property type="project" value="InterPro"/>
</dbReference>
<keyword evidence="10" id="KW-0812">Transmembrane</keyword>
<evidence type="ECO:0000256" key="1">
    <source>
        <dbReference type="ARBA" id="ARBA00004834"/>
    </source>
</evidence>
<dbReference type="OrthoDB" id="9801455at2"/>
<dbReference type="GO" id="GO:0031222">
    <property type="term" value="P:arabinan catabolic process"/>
    <property type="evidence" value="ECO:0007669"/>
    <property type="project" value="UniProtKB-UniPathway"/>
</dbReference>
<feature type="active site" description="Proton donor" evidence="6">
    <location>
        <position position="253"/>
    </location>
</feature>
<feature type="binding site" evidence="7">
    <location>
        <begin position="198"/>
        <end position="201"/>
    </location>
    <ligand>
        <name>substrate</name>
    </ligand>
</feature>
<proteinExistence type="inferred from homology"/>
<dbReference type="Proteomes" id="UP000311713">
    <property type="component" value="Unassembled WGS sequence"/>
</dbReference>
<evidence type="ECO:0000313" key="11">
    <source>
        <dbReference type="EMBL" id="TNM33352.1"/>
    </source>
</evidence>
<dbReference type="UniPathway" id="UPA00667"/>
<reference evidence="11 12" key="1">
    <citation type="submission" date="2019-06" db="EMBL/GenBank/DDBJ databases">
        <title>Draft genome of Streptomyces sedi sp. JCM16909.</title>
        <authorList>
            <person name="Klykleung N."/>
            <person name="Tanasupawat S."/>
            <person name="Kudo T."/>
            <person name="Yuki M."/>
            <person name="Ohkuma M."/>
        </authorList>
    </citation>
    <scope>NUCLEOTIDE SEQUENCE [LARGE SCALE GENOMIC DNA]</scope>
    <source>
        <strain evidence="11 12">JCM 16909</strain>
    </source>
</reference>
<dbReference type="Gene3D" id="2.115.10.20">
    <property type="entry name" value="Glycosyl hydrolase domain, family 43"/>
    <property type="match status" value="1"/>
</dbReference>
<feature type="binding site" evidence="7">
    <location>
        <begin position="218"/>
        <end position="220"/>
    </location>
    <ligand>
        <name>substrate</name>
    </ligand>
</feature>
<dbReference type="CDD" id="cd08998">
    <property type="entry name" value="GH43_Arb43a-like"/>
    <property type="match status" value="1"/>
</dbReference>